<dbReference type="Pfam" id="PF06428">
    <property type="entry name" value="Sec2p"/>
    <property type="match status" value="1"/>
</dbReference>
<dbReference type="InterPro" id="IPR040351">
    <property type="entry name" value="RAB3IL/RAB3IP/Sec2"/>
</dbReference>
<dbReference type="Gene3D" id="6.10.140.910">
    <property type="match status" value="1"/>
</dbReference>
<dbReference type="SUPFAM" id="SSF144284">
    <property type="entry name" value="Sec2 N-terminal region"/>
    <property type="match status" value="1"/>
</dbReference>
<comment type="caution">
    <text evidence="5">The sequence shown here is derived from an EMBL/GenBank/DDBJ whole genome shotgun (WGS) entry which is preliminary data.</text>
</comment>
<feature type="compositionally biased region" description="Polar residues" evidence="3">
    <location>
        <begin position="178"/>
        <end position="187"/>
    </location>
</feature>
<organism evidence="5 6">
    <name type="scientific">Naematelia encephala</name>
    <dbReference type="NCBI Taxonomy" id="71784"/>
    <lineage>
        <taxon>Eukaryota</taxon>
        <taxon>Fungi</taxon>
        <taxon>Dikarya</taxon>
        <taxon>Basidiomycota</taxon>
        <taxon>Agaricomycotina</taxon>
        <taxon>Tremellomycetes</taxon>
        <taxon>Tremellales</taxon>
        <taxon>Naemateliaceae</taxon>
        <taxon>Naematelia</taxon>
    </lineage>
</organism>
<evidence type="ECO:0000256" key="3">
    <source>
        <dbReference type="SAM" id="MobiDB-lite"/>
    </source>
</evidence>
<accession>A0A1Y2B2G6</accession>
<dbReference type="GO" id="GO:0070319">
    <property type="term" value="C:Golgi to plasma membrane transport vesicle"/>
    <property type="evidence" value="ECO:0007669"/>
    <property type="project" value="TreeGrafter"/>
</dbReference>
<feature type="compositionally biased region" description="Low complexity" evidence="3">
    <location>
        <begin position="51"/>
        <end position="72"/>
    </location>
</feature>
<evidence type="ECO:0000256" key="1">
    <source>
        <dbReference type="ARBA" id="ARBA00023054"/>
    </source>
</evidence>
<keyword evidence="1 2" id="KW-0175">Coiled coil</keyword>
<feature type="coiled-coil region" evidence="2">
    <location>
        <begin position="226"/>
        <end position="289"/>
    </location>
</feature>
<dbReference type="GO" id="GO:0006887">
    <property type="term" value="P:exocytosis"/>
    <property type="evidence" value="ECO:0007669"/>
    <property type="project" value="TreeGrafter"/>
</dbReference>
<feature type="region of interest" description="Disordered" evidence="3">
    <location>
        <begin position="178"/>
        <end position="199"/>
    </location>
</feature>
<proteinExistence type="predicted"/>
<feature type="compositionally biased region" description="Polar residues" evidence="3">
    <location>
        <begin position="33"/>
        <end position="47"/>
    </location>
</feature>
<gene>
    <name evidence="5" type="ORF">BCR39DRAFT_183221</name>
</gene>
<protein>
    <recommendedName>
        <fullName evidence="4">GDP/GTP exchange factor Sec2 N-terminal domain-containing protein</fullName>
    </recommendedName>
</protein>
<name>A0A1Y2B2G6_9TREE</name>
<dbReference type="GO" id="GO:0051286">
    <property type="term" value="C:cell tip"/>
    <property type="evidence" value="ECO:0007669"/>
    <property type="project" value="TreeGrafter"/>
</dbReference>
<dbReference type="OrthoDB" id="5560525at2759"/>
<evidence type="ECO:0000313" key="5">
    <source>
        <dbReference type="EMBL" id="ORY29003.1"/>
    </source>
</evidence>
<evidence type="ECO:0000259" key="4">
    <source>
        <dbReference type="Pfam" id="PF06428"/>
    </source>
</evidence>
<sequence>MAEANTEMLEEQLKRGRSGTFSGHLGGAAGSPVTPSNPTRQTPQTSGAAVPRAVTNPTRAATATTSATTTPARKLDETKRPTSLQIPASASNSAQTQNVSSANGKDEGKGWKFWNKQQKLGGVTLPSPAQVMAQIPGTPTSERPFDFSTLMPSAQAAFGLPDAPANPNVRAREIPLQRSSSMQTINGAQRPPGTPSGAATQVSELARLRAAHAAAQTKIETMGKELVELKKGKVDMEAELENLSQALFEEANKMVADERRRRAEIEELLKEVREEREALRSTIKVLGGKVEEEAQAAGEEEETKVDEVKDSEDPDFVPRDLDKHYEALRKTIHHVSDGANTAGGIPDLSMVSNMPVLEEGPHEEDEVEELEDVVGELETPDVSRLAASEPNLLGIGVGNTSLGAELNPWADPFANAASTIIPPGQAALPGEEELRPTRNAFLDEVAPDVAGEGEPPSVVEAFGVKQDVAP</sequence>
<reference evidence="5 6" key="1">
    <citation type="submission" date="2016-07" db="EMBL/GenBank/DDBJ databases">
        <title>Pervasive Adenine N6-methylation of Active Genes in Fungi.</title>
        <authorList>
            <consortium name="DOE Joint Genome Institute"/>
            <person name="Mondo S.J."/>
            <person name="Dannebaum R.O."/>
            <person name="Kuo R.C."/>
            <person name="Labutti K."/>
            <person name="Haridas S."/>
            <person name="Kuo A."/>
            <person name="Salamov A."/>
            <person name="Ahrendt S.R."/>
            <person name="Lipzen A."/>
            <person name="Sullivan W."/>
            <person name="Andreopoulos W.B."/>
            <person name="Clum A."/>
            <person name="Lindquist E."/>
            <person name="Daum C."/>
            <person name="Ramamoorthy G.K."/>
            <person name="Gryganskyi A."/>
            <person name="Culley D."/>
            <person name="Magnuson J.K."/>
            <person name="James T.Y."/>
            <person name="O'Malley M.A."/>
            <person name="Stajich J.E."/>
            <person name="Spatafora J.W."/>
            <person name="Visel A."/>
            <person name="Grigoriev I.V."/>
        </authorList>
    </citation>
    <scope>NUCLEOTIDE SEQUENCE [LARGE SCALE GENOMIC DNA]</scope>
    <source>
        <strain evidence="5 6">68-887.2</strain>
    </source>
</reference>
<dbReference type="PANTHER" id="PTHR14430:SF0">
    <property type="entry name" value="SEC2P DOMAIN-CONTAINING PROTEIN"/>
    <property type="match status" value="1"/>
</dbReference>
<dbReference type="STRING" id="71784.A0A1Y2B2G6"/>
<feature type="region of interest" description="Disordered" evidence="3">
    <location>
        <begin position="291"/>
        <end position="317"/>
    </location>
</feature>
<evidence type="ECO:0000313" key="6">
    <source>
        <dbReference type="Proteomes" id="UP000193986"/>
    </source>
</evidence>
<dbReference type="InParanoid" id="A0A1Y2B2G6"/>
<feature type="compositionally biased region" description="Acidic residues" evidence="3">
    <location>
        <begin position="298"/>
        <end position="315"/>
    </location>
</feature>
<feature type="compositionally biased region" description="Polar residues" evidence="3">
    <location>
        <begin position="81"/>
        <end position="103"/>
    </location>
</feature>
<dbReference type="AlphaFoldDB" id="A0A1Y2B2G6"/>
<dbReference type="Proteomes" id="UP000193986">
    <property type="component" value="Unassembled WGS sequence"/>
</dbReference>
<evidence type="ECO:0000256" key="2">
    <source>
        <dbReference type="SAM" id="Coils"/>
    </source>
</evidence>
<dbReference type="InterPro" id="IPR009449">
    <property type="entry name" value="Sec2_N"/>
</dbReference>
<keyword evidence="6" id="KW-1185">Reference proteome</keyword>
<dbReference type="GO" id="GO:0005085">
    <property type="term" value="F:guanyl-nucleotide exchange factor activity"/>
    <property type="evidence" value="ECO:0007669"/>
    <property type="project" value="InterPro"/>
</dbReference>
<dbReference type="PANTHER" id="PTHR14430">
    <property type="entry name" value="RABIN3-RELATED"/>
    <property type="match status" value="1"/>
</dbReference>
<feature type="domain" description="GDP/GTP exchange factor Sec2 N-terminal" evidence="4">
    <location>
        <begin position="202"/>
        <end position="275"/>
    </location>
</feature>
<feature type="region of interest" description="Disordered" evidence="3">
    <location>
        <begin position="1"/>
        <end position="112"/>
    </location>
</feature>
<dbReference type="EMBL" id="MCFC01000028">
    <property type="protein sequence ID" value="ORY29003.1"/>
    <property type="molecule type" value="Genomic_DNA"/>
</dbReference>